<sequence>MGLRVYEVISRHLRVITFWRLIHPFGAQLSCHQEDSARLPKPRQGNSGDRFRVRTTDLPVTITRARIPRRSDAADQPLPPLHTRVNRSDTKRFTSNRRYFNCPLRILCPTTCCFVSLRKPTKSVSLFS</sequence>
<dbReference type="InParanoid" id="A0A419Q039"/>
<accession>A0A419Q039</accession>
<dbReference type="AlphaFoldDB" id="A0A419Q039"/>
<reference evidence="1 2" key="1">
    <citation type="journal article" date="2018" name="Biotechnol. Adv.">
        <title>Improved genomic resources and new bioinformatic workflow for the carcinogenic parasite Clonorchis sinensis: Biotechnological implications.</title>
        <authorList>
            <person name="Wang D."/>
            <person name="Korhonen P.K."/>
            <person name="Gasser R.B."/>
            <person name="Young N.D."/>
        </authorList>
    </citation>
    <scope>NUCLEOTIDE SEQUENCE [LARGE SCALE GENOMIC DNA]</scope>
    <source>
        <strain evidence="1">Cs-k2</strain>
    </source>
</reference>
<proteinExistence type="predicted"/>
<gene>
    <name evidence="1" type="ORF">CSKR_110146</name>
</gene>
<dbReference type="EMBL" id="NIRI02000042">
    <property type="protein sequence ID" value="KAG5447302.1"/>
    <property type="molecule type" value="Genomic_DNA"/>
</dbReference>
<evidence type="ECO:0000313" key="1">
    <source>
        <dbReference type="EMBL" id="KAG5447302.1"/>
    </source>
</evidence>
<protein>
    <submittedName>
        <fullName evidence="1">Uncharacterized protein</fullName>
    </submittedName>
</protein>
<reference evidence="1 2" key="2">
    <citation type="journal article" date="2021" name="Genomics">
        <title>High-quality reference genome for Clonorchis sinensis.</title>
        <authorList>
            <person name="Young N.D."/>
            <person name="Stroehlein A.J."/>
            <person name="Kinkar L."/>
            <person name="Wang T."/>
            <person name="Sohn W.M."/>
            <person name="Chang B.C.H."/>
            <person name="Kaur P."/>
            <person name="Weisz D."/>
            <person name="Dudchenko O."/>
            <person name="Aiden E.L."/>
            <person name="Korhonen P.K."/>
            <person name="Gasser R.B."/>
        </authorList>
    </citation>
    <scope>NUCLEOTIDE SEQUENCE [LARGE SCALE GENOMIC DNA]</scope>
    <source>
        <strain evidence="1">Cs-k2</strain>
    </source>
</reference>
<comment type="caution">
    <text evidence="1">The sequence shown here is derived from an EMBL/GenBank/DDBJ whole genome shotgun (WGS) entry which is preliminary data.</text>
</comment>
<organism evidence="1 2">
    <name type="scientific">Clonorchis sinensis</name>
    <name type="common">Chinese liver fluke</name>
    <dbReference type="NCBI Taxonomy" id="79923"/>
    <lineage>
        <taxon>Eukaryota</taxon>
        <taxon>Metazoa</taxon>
        <taxon>Spiralia</taxon>
        <taxon>Lophotrochozoa</taxon>
        <taxon>Platyhelminthes</taxon>
        <taxon>Trematoda</taxon>
        <taxon>Digenea</taxon>
        <taxon>Opisthorchiida</taxon>
        <taxon>Opisthorchiata</taxon>
        <taxon>Opisthorchiidae</taxon>
        <taxon>Clonorchis</taxon>
    </lineage>
</organism>
<keyword evidence="2" id="KW-1185">Reference proteome</keyword>
<evidence type="ECO:0000313" key="2">
    <source>
        <dbReference type="Proteomes" id="UP000286415"/>
    </source>
</evidence>
<name>A0A419Q039_CLOSI</name>
<dbReference type="Proteomes" id="UP000286415">
    <property type="component" value="Unassembled WGS sequence"/>
</dbReference>